<dbReference type="EC" id="2.3.2.15" evidence="1"/>
<evidence type="ECO:0000256" key="3">
    <source>
        <dbReference type="ARBA" id="ARBA00022679"/>
    </source>
</evidence>
<keyword evidence="2" id="KW-0104">Cadmium</keyword>
<dbReference type="Gene3D" id="3.90.70.30">
    <property type="entry name" value="Phytochelatin synthase, N-terminal domain"/>
    <property type="match status" value="1"/>
</dbReference>
<dbReference type="EMBL" id="JALLPB020000042">
    <property type="protein sequence ID" value="KAL3823245.1"/>
    <property type="molecule type" value="Genomic_DNA"/>
</dbReference>
<organism evidence="6 7">
    <name type="scientific">Cyclostephanos tholiformis</name>
    <dbReference type="NCBI Taxonomy" id="382380"/>
    <lineage>
        <taxon>Eukaryota</taxon>
        <taxon>Sar</taxon>
        <taxon>Stramenopiles</taxon>
        <taxon>Ochrophyta</taxon>
        <taxon>Bacillariophyta</taxon>
        <taxon>Coscinodiscophyceae</taxon>
        <taxon>Thalassiosirophycidae</taxon>
        <taxon>Stephanodiscales</taxon>
        <taxon>Stephanodiscaceae</taxon>
        <taxon>Cyclostephanos</taxon>
    </lineage>
</organism>
<dbReference type="Proteomes" id="UP001530377">
    <property type="component" value="Unassembled WGS sequence"/>
</dbReference>
<accession>A0ABD3SFI2</accession>
<protein>
    <recommendedName>
        <fullName evidence="1">glutathione gamma-glutamylcysteinyltransferase</fullName>
        <ecNumber evidence="1">2.3.2.15</ecNumber>
    </recommendedName>
</protein>
<keyword evidence="4" id="KW-0479">Metal-binding</keyword>
<sequence>MGSPIGASVASVRSWALSRTMTEYLLSRGSFIASRNCIPSGRNLSIVSSLGSLTSSKRMVCPIVPPPDGAASFRHCRTCSCSTTNDGRSINTIAESRQTNVSEKLQQCPNPVSKQNSTNNGGGIHYELEQRSLSPKFCHQDEHVVAPNTPLPPTIAKPEYSFKRRILPTNLLAFNSTEGKSRFLHSLQTKNAEAYIPLSQQFLSQMDPAYCGVSTLILVLNALAIDPNVRWRGGWRWYGDESMLLERCCLEEERVRREGISLEQFCGLARCQGVTLVMKRPFRSEEEVEECIDAHSLDDFRRDVINSVCIPPSIDWNGSEIENDTNVHPPRSNGGYFLVASFARSSLRQTGDGHFSPIAAYHPPTDSCLVLDVARFKYSPFWVPMKELYDAMIPADTVTRKSRGWILMFPPAKASEGKRTRTEKPISREELEGKRPAACVPLAGTGERICAVERIKVEYCSVGNG</sequence>
<evidence type="ECO:0000256" key="4">
    <source>
        <dbReference type="ARBA" id="ARBA00022723"/>
    </source>
</evidence>
<name>A0ABD3SFI2_9STRA</name>
<dbReference type="AlphaFoldDB" id="A0ABD3SFI2"/>
<dbReference type="PANTHER" id="PTHR33447">
    <property type="entry name" value="GLUTATHIONE GAMMA-GLUTAMYLCYSTEINYLTRANSFERASE"/>
    <property type="match status" value="1"/>
</dbReference>
<dbReference type="GO" id="GO:0046938">
    <property type="term" value="P:phytochelatin biosynthetic process"/>
    <property type="evidence" value="ECO:0007669"/>
    <property type="project" value="UniProtKB-ARBA"/>
</dbReference>
<dbReference type="InterPro" id="IPR040409">
    <property type="entry name" value="PCS-like"/>
</dbReference>
<feature type="domain" description="Peptidase C83" evidence="5">
    <location>
        <begin position="157"/>
        <end position="413"/>
    </location>
</feature>
<dbReference type="FunFam" id="3.90.70.30:FF:000001">
    <property type="entry name" value="Glutathione gamma-glutamylcysteinyltransferase 1"/>
    <property type="match status" value="1"/>
</dbReference>
<comment type="caution">
    <text evidence="6">The sequence shown here is derived from an EMBL/GenBank/DDBJ whole genome shotgun (WGS) entry which is preliminary data.</text>
</comment>
<proteinExistence type="predicted"/>
<keyword evidence="7" id="KW-1185">Reference proteome</keyword>
<dbReference type="InterPro" id="IPR038156">
    <property type="entry name" value="PCS_N_sf"/>
</dbReference>
<gene>
    <name evidence="6" type="ORF">ACHAXA_011090</name>
</gene>
<evidence type="ECO:0000259" key="5">
    <source>
        <dbReference type="PROSITE" id="PS51443"/>
    </source>
</evidence>
<dbReference type="GO" id="GO:0046872">
    <property type="term" value="F:metal ion binding"/>
    <property type="evidence" value="ECO:0007669"/>
    <property type="project" value="UniProtKB-KW"/>
</dbReference>
<evidence type="ECO:0000313" key="7">
    <source>
        <dbReference type="Proteomes" id="UP001530377"/>
    </source>
</evidence>
<evidence type="ECO:0000313" key="6">
    <source>
        <dbReference type="EMBL" id="KAL3823245.1"/>
    </source>
</evidence>
<dbReference type="SUPFAM" id="SSF54001">
    <property type="entry name" value="Cysteine proteinases"/>
    <property type="match status" value="1"/>
</dbReference>
<dbReference type="Pfam" id="PF05023">
    <property type="entry name" value="Phytochelatin"/>
    <property type="match status" value="1"/>
</dbReference>
<dbReference type="InterPro" id="IPR038765">
    <property type="entry name" value="Papain-like_cys_pep_sf"/>
</dbReference>
<evidence type="ECO:0000256" key="1">
    <source>
        <dbReference type="ARBA" id="ARBA00012468"/>
    </source>
</evidence>
<dbReference type="InterPro" id="IPR007719">
    <property type="entry name" value="PCS_N"/>
</dbReference>
<dbReference type="GO" id="GO:0016756">
    <property type="term" value="F:glutathione gamma-glutamylcysteinyltransferase activity"/>
    <property type="evidence" value="ECO:0007669"/>
    <property type="project" value="UniProtKB-EC"/>
</dbReference>
<dbReference type="PROSITE" id="PS51443">
    <property type="entry name" value="PCS"/>
    <property type="match status" value="1"/>
</dbReference>
<keyword evidence="3" id="KW-0808">Transferase</keyword>
<evidence type="ECO:0000256" key="2">
    <source>
        <dbReference type="ARBA" id="ARBA00022539"/>
    </source>
</evidence>
<reference evidence="6 7" key="1">
    <citation type="submission" date="2024-10" db="EMBL/GenBank/DDBJ databases">
        <title>Updated reference genomes for cyclostephanoid diatoms.</title>
        <authorList>
            <person name="Roberts W.R."/>
            <person name="Alverson A.J."/>
        </authorList>
    </citation>
    <scope>NUCLEOTIDE SEQUENCE [LARGE SCALE GENOMIC DNA]</scope>
    <source>
        <strain evidence="6 7">AJA228-03</strain>
    </source>
</reference>